<evidence type="ECO:0000313" key="1">
    <source>
        <dbReference type="EMBL" id="ABM13246.1"/>
    </source>
</evidence>
<keyword evidence="2" id="KW-1185">Reference proteome</keyword>
<reference evidence="1" key="1">
    <citation type="submission" date="2006-12" db="EMBL/GenBank/DDBJ databases">
        <title>Complete sequence of Mycobacterium vanbaalenii PYR-1.</title>
        <authorList>
            <consortium name="US DOE Joint Genome Institute"/>
            <person name="Copeland A."/>
            <person name="Lucas S."/>
            <person name="Lapidus A."/>
            <person name="Barry K."/>
            <person name="Detter J.C."/>
            <person name="Glavina del Rio T."/>
            <person name="Hammon N."/>
            <person name="Israni S."/>
            <person name="Dalin E."/>
            <person name="Tice H."/>
            <person name="Pitluck S."/>
            <person name="Singan V."/>
            <person name="Schmutz J."/>
            <person name="Larimer F."/>
            <person name="Land M."/>
            <person name="Hauser L."/>
            <person name="Kyrpides N."/>
            <person name="Anderson I.J."/>
            <person name="Miller C."/>
            <person name="Richardson P."/>
        </authorList>
    </citation>
    <scope>NUCLEOTIDE SEQUENCE [LARGE SCALE GENOMIC DNA]</scope>
    <source>
        <strain evidence="1">PYR-1</strain>
    </source>
</reference>
<dbReference type="KEGG" id="mva:Mvan_2433"/>
<accession>A1T7U6</accession>
<gene>
    <name evidence="1" type="ordered locus">Mvan_2433</name>
</gene>
<dbReference type="Proteomes" id="UP000009159">
    <property type="component" value="Chromosome"/>
</dbReference>
<dbReference type="SUPFAM" id="SSF53213">
    <property type="entry name" value="LigB-like"/>
    <property type="match status" value="1"/>
</dbReference>
<dbReference type="AlphaFoldDB" id="A1T7U6"/>
<sequence length="231" mass="23373">MELMLSAIVIVPSAPVMVPVLASSAAAETEDLRAAAVSAAAQLPRRWIAVGVAAADGVHGPESVGTFAGYGVDVRVGLSGPGSGEPTALPLCALITAWLRGLARPQAVAEVWACRGDQEPGAAADLGRRLRAQLDAAPEEVGVLVVADGANTLTPAAPGGHDPDSPRVQAALDDALATGDTAALMRLPSTVLGRVAYQVLAGLAEPGPRSAKELYRGAPYGVGYFVGVWTP</sequence>
<protein>
    <submittedName>
        <fullName evidence="1">Conserved hypothetical alanine rich protein</fullName>
    </submittedName>
</protein>
<dbReference type="EMBL" id="CP000511">
    <property type="protein sequence ID" value="ABM13246.1"/>
    <property type="molecule type" value="Genomic_DNA"/>
</dbReference>
<dbReference type="HOGENOM" id="CLU_090899_0_0_11"/>
<proteinExistence type="predicted"/>
<dbReference type="STRING" id="350058.Mvan_2433"/>
<dbReference type="Gene3D" id="3.40.830.10">
    <property type="entry name" value="LigB-like"/>
    <property type="match status" value="1"/>
</dbReference>
<evidence type="ECO:0000313" key="2">
    <source>
        <dbReference type="Proteomes" id="UP000009159"/>
    </source>
</evidence>
<name>A1T7U6_MYCVP</name>
<dbReference type="eggNOG" id="COG3885">
    <property type="taxonomic scope" value="Bacteria"/>
</dbReference>
<organism evidence="1 2">
    <name type="scientific">Mycolicibacterium vanbaalenii (strain DSM 7251 / JCM 13017 / BCRC 16820 / KCTC 9966 / NRRL B-24157 / PYR-1)</name>
    <name type="common">Mycobacterium vanbaalenii</name>
    <dbReference type="NCBI Taxonomy" id="350058"/>
    <lineage>
        <taxon>Bacteria</taxon>
        <taxon>Bacillati</taxon>
        <taxon>Actinomycetota</taxon>
        <taxon>Actinomycetes</taxon>
        <taxon>Mycobacteriales</taxon>
        <taxon>Mycobacteriaceae</taxon>
        <taxon>Mycolicibacterium</taxon>
    </lineage>
</organism>